<dbReference type="Gene3D" id="3.90.75.20">
    <property type="match status" value="1"/>
</dbReference>
<organism evidence="3 4">
    <name type="scientific">Mycobacterium marinum</name>
    <dbReference type="NCBI Taxonomy" id="1781"/>
    <lineage>
        <taxon>Bacteria</taxon>
        <taxon>Bacillati</taxon>
        <taxon>Actinomycetota</taxon>
        <taxon>Actinomycetes</taxon>
        <taxon>Mycobacteriales</taxon>
        <taxon>Mycobacteriaceae</taxon>
        <taxon>Mycobacterium</taxon>
        <taxon>Mycobacterium ulcerans group</taxon>
    </lineage>
</organism>
<gene>
    <name evidence="3" type="ORF">DAVIS_02632</name>
</gene>
<evidence type="ECO:0000259" key="1">
    <source>
        <dbReference type="Pfam" id="PF07463"/>
    </source>
</evidence>
<dbReference type="Proteomes" id="UP000257451">
    <property type="component" value="Unassembled WGS sequence"/>
</dbReference>
<comment type="caution">
    <text evidence="3">The sequence shown here is derived from an EMBL/GenBank/DDBJ whole genome shotgun (WGS) entry which is preliminary data.</text>
</comment>
<evidence type="ECO:0000259" key="2">
    <source>
        <dbReference type="Pfam" id="PF13392"/>
    </source>
</evidence>
<dbReference type="Pfam" id="PF13392">
    <property type="entry name" value="HNH_3"/>
    <property type="match status" value="1"/>
</dbReference>
<dbReference type="Pfam" id="PF07463">
    <property type="entry name" value="NUMOD4"/>
    <property type="match status" value="1"/>
</dbReference>
<dbReference type="SUPFAM" id="SSF54060">
    <property type="entry name" value="His-Me finger endonucleases"/>
    <property type="match status" value="1"/>
</dbReference>
<evidence type="ECO:0000313" key="4">
    <source>
        <dbReference type="Proteomes" id="UP000257451"/>
    </source>
</evidence>
<reference evidence="3 4" key="1">
    <citation type="journal article" date="2018" name="Sci. Rep.">
        <title>Extensive genomic diversity among Mycobacterium marinum strains revealed by whole genome sequencing.</title>
        <authorList>
            <person name="Das S."/>
            <person name="Pettersson B.M."/>
            <person name="Behra P.R."/>
            <person name="Mallick A."/>
            <person name="Cheramie M."/>
            <person name="Ramesh M."/>
            <person name="Shirreff L."/>
            <person name="DuCote T."/>
            <person name="Dasgupta S."/>
            <person name="Ennis D.G."/>
            <person name="Kirsebom L.A."/>
        </authorList>
    </citation>
    <scope>NUCLEOTIDE SEQUENCE [LARGE SCALE GENOMIC DNA]</scope>
    <source>
        <strain evidence="3 4">Davis1</strain>
    </source>
</reference>
<proteinExistence type="predicted"/>
<dbReference type="AlphaFoldDB" id="A0A3E2MW43"/>
<name>A0A3E2MW43_MYCMR</name>
<dbReference type="InterPro" id="IPR010902">
    <property type="entry name" value="NUMOD4"/>
</dbReference>
<evidence type="ECO:0000313" key="3">
    <source>
        <dbReference type="EMBL" id="RFZ41363.1"/>
    </source>
</evidence>
<dbReference type="RefSeq" id="WP_117432308.1">
    <property type="nucleotide sequence ID" value="NZ_PEDF01000080.1"/>
</dbReference>
<sequence length="166" mass="19175">MIERWLPIPGWEGLYSVSDLGRVRSERRVVTRSDGTPCTVRERVLRSGRRDGYPSVVLRNVSHGKHLKVHHLVMQAFMGPRPEGIEVLHRDDDRNNPALANLYYGTQSENLYDCVRNGSHVQARKRSCPQGHEFNTENTYHWGGKRFCKPCRIAYQRRYRAGKATA</sequence>
<protein>
    <submittedName>
        <fullName evidence="3">NUMOD4 motif protein</fullName>
    </submittedName>
</protein>
<dbReference type="EMBL" id="PEDF01000080">
    <property type="protein sequence ID" value="RFZ41363.1"/>
    <property type="molecule type" value="Genomic_DNA"/>
</dbReference>
<accession>A0A3E2MW43</accession>
<dbReference type="GO" id="GO:0016788">
    <property type="term" value="F:hydrolase activity, acting on ester bonds"/>
    <property type="evidence" value="ECO:0007669"/>
    <property type="project" value="InterPro"/>
</dbReference>
<feature type="domain" description="HNH nuclease" evidence="2">
    <location>
        <begin position="68"/>
        <end position="111"/>
    </location>
</feature>
<feature type="domain" description="NUMOD4" evidence="1">
    <location>
        <begin position="3"/>
        <end position="59"/>
    </location>
</feature>
<dbReference type="InterPro" id="IPR003615">
    <property type="entry name" value="HNH_nuc"/>
</dbReference>
<dbReference type="InterPro" id="IPR044925">
    <property type="entry name" value="His-Me_finger_sf"/>
</dbReference>